<feature type="binding site" evidence="8">
    <location>
        <position position="72"/>
    </location>
    <ligand>
        <name>Na(+)</name>
        <dbReference type="ChEBI" id="CHEBI:29101"/>
        <label>1</label>
    </ligand>
</feature>
<comment type="caution">
    <text evidence="12">The sequence shown here is derived from an EMBL/GenBank/DDBJ whole genome shotgun (WGS) entry which is preliminary data.</text>
</comment>
<gene>
    <name evidence="12" type="ORF">HZH68_014951</name>
</gene>
<feature type="compositionally biased region" description="Basic and acidic residues" evidence="10">
    <location>
        <begin position="1"/>
        <end position="23"/>
    </location>
</feature>
<comment type="similarity">
    <text evidence="2 9">Belongs to the sodium:neurotransmitter symporter (SNF) (TC 2.A.22) family.</text>
</comment>
<dbReference type="PROSITE" id="PS50267">
    <property type="entry name" value="NA_NEUROTRAN_SYMP_3"/>
    <property type="match status" value="1"/>
</dbReference>
<keyword evidence="5 9" id="KW-0769">Symport</keyword>
<feature type="binding site" evidence="8">
    <location>
        <position position="326"/>
    </location>
    <ligand>
        <name>Na(+)</name>
        <dbReference type="ChEBI" id="CHEBI:29101"/>
        <label>1</label>
    </ligand>
</feature>
<dbReference type="InterPro" id="IPR000175">
    <property type="entry name" value="Na/ntran_symport"/>
</dbReference>
<feature type="compositionally biased region" description="Acidic residues" evidence="10">
    <location>
        <begin position="655"/>
        <end position="668"/>
    </location>
</feature>
<feature type="transmembrane region" description="Helical" evidence="11">
    <location>
        <begin position="211"/>
        <end position="232"/>
    </location>
</feature>
<dbReference type="PANTHER" id="PTHR11616:SF236">
    <property type="entry name" value="TRANSPORTER"/>
    <property type="match status" value="1"/>
</dbReference>
<keyword evidence="8" id="KW-0479">Metal-binding</keyword>
<dbReference type="AlphaFoldDB" id="A0A834MRW6"/>
<feature type="transmembrane region" description="Helical" evidence="11">
    <location>
        <begin position="585"/>
        <end position="610"/>
    </location>
</feature>
<feature type="transmembrane region" description="Helical" evidence="11">
    <location>
        <begin position="467"/>
        <end position="492"/>
    </location>
</feature>
<dbReference type="GO" id="GO:0046872">
    <property type="term" value="F:metal ion binding"/>
    <property type="evidence" value="ECO:0007669"/>
    <property type="project" value="UniProtKB-KW"/>
</dbReference>
<evidence type="ECO:0000313" key="13">
    <source>
        <dbReference type="Proteomes" id="UP000617340"/>
    </source>
</evidence>
<dbReference type="GO" id="GO:0089718">
    <property type="term" value="P:amino acid import across plasma membrane"/>
    <property type="evidence" value="ECO:0007669"/>
    <property type="project" value="TreeGrafter"/>
</dbReference>
<protein>
    <recommendedName>
        <fullName evidence="9">Transporter</fullName>
    </recommendedName>
</protein>
<feature type="binding site" evidence="8">
    <location>
        <position position="65"/>
    </location>
    <ligand>
        <name>Na(+)</name>
        <dbReference type="ChEBI" id="CHEBI:29101"/>
        <label>1</label>
    </ligand>
</feature>
<dbReference type="GO" id="GO:0005886">
    <property type="term" value="C:plasma membrane"/>
    <property type="evidence" value="ECO:0007669"/>
    <property type="project" value="TreeGrafter"/>
</dbReference>
<evidence type="ECO:0000256" key="7">
    <source>
        <dbReference type="ARBA" id="ARBA00023136"/>
    </source>
</evidence>
<evidence type="ECO:0000256" key="6">
    <source>
        <dbReference type="ARBA" id="ARBA00022989"/>
    </source>
</evidence>
<dbReference type="NCBIfam" id="NF037979">
    <property type="entry name" value="Na_transp"/>
    <property type="match status" value="1"/>
</dbReference>
<dbReference type="PANTHER" id="PTHR11616">
    <property type="entry name" value="SODIUM/CHLORIDE DEPENDENT TRANSPORTER"/>
    <property type="match status" value="1"/>
</dbReference>
<dbReference type="GO" id="GO:0005283">
    <property type="term" value="F:amino acid:sodium symporter activity"/>
    <property type="evidence" value="ECO:0007669"/>
    <property type="project" value="TreeGrafter"/>
</dbReference>
<evidence type="ECO:0000256" key="4">
    <source>
        <dbReference type="ARBA" id="ARBA00022692"/>
    </source>
</evidence>
<evidence type="ECO:0000256" key="2">
    <source>
        <dbReference type="ARBA" id="ARBA00006459"/>
    </source>
</evidence>
<dbReference type="GO" id="GO:0015179">
    <property type="term" value="F:L-amino acid transmembrane transporter activity"/>
    <property type="evidence" value="ECO:0007669"/>
    <property type="project" value="TreeGrafter"/>
</dbReference>
<feature type="transmembrane region" description="Helical" evidence="11">
    <location>
        <begin position="88"/>
        <end position="110"/>
    </location>
</feature>
<evidence type="ECO:0000313" key="12">
    <source>
        <dbReference type="EMBL" id="KAF7383102.1"/>
    </source>
</evidence>
<feature type="transmembrane region" description="Helical" evidence="11">
    <location>
        <begin position="59"/>
        <end position="76"/>
    </location>
</feature>
<evidence type="ECO:0000256" key="8">
    <source>
        <dbReference type="PIRSR" id="PIRSR600175-1"/>
    </source>
</evidence>
<feature type="transmembrane region" description="Helical" evidence="11">
    <location>
        <begin position="131"/>
        <end position="159"/>
    </location>
</feature>
<reference evidence="12" key="1">
    <citation type="journal article" date="2020" name="G3 (Bethesda)">
        <title>High-Quality Assemblies for Three Invasive Social Wasps from the &lt;i&gt;Vespula&lt;/i&gt; Genus.</title>
        <authorList>
            <person name="Harrop T.W.R."/>
            <person name="Guhlin J."/>
            <person name="McLaughlin G.M."/>
            <person name="Permina E."/>
            <person name="Stockwell P."/>
            <person name="Gilligan J."/>
            <person name="Le Lec M.F."/>
            <person name="Gruber M.A.M."/>
            <person name="Quinn O."/>
            <person name="Lovegrove M."/>
            <person name="Duncan E.J."/>
            <person name="Remnant E.J."/>
            <person name="Van Eeckhoven J."/>
            <person name="Graham B."/>
            <person name="Knapp R.A."/>
            <person name="Langford K.W."/>
            <person name="Kronenberg Z."/>
            <person name="Press M.O."/>
            <person name="Eacker S.M."/>
            <person name="Wilson-Rankin E.E."/>
            <person name="Purcell J."/>
            <person name="Lester P.J."/>
            <person name="Dearden P.K."/>
        </authorList>
    </citation>
    <scope>NUCLEOTIDE SEQUENCE</scope>
    <source>
        <strain evidence="12">Linc-1</strain>
    </source>
</reference>
<dbReference type="PRINTS" id="PR00176">
    <property type="entry name" value="NANEUSMPORT"/>
</dbReference>
<dbReference type="PROSITE" id="PS00610">
    <property type="entry name" value="NA_NEUROTRAN_SYMP_1"/>
    <property type="match status" value="1"/>
</dbReference>
<evidence type="ECO:0000256" key="1">
    <source>
        <dbReference type="ARBA" id="ARBA00004141"/>
    </source>
</evidence>
<feature type="binding site" evidence="8">
    <location>
        <position position="442"/>
    </location>
    <ligand>
        <name>Na(+)</name>
        <dbReference type="ChEBI" id="CHEBI:29101"/>
        <label>1</label>
    </ligand>
</feature>
<organism evidence="12 13">
    <name type="scientific">Vespula germanica</name>
    <name type="common">German yellow jacket</name>
    <name type="synonym">Paravespula germanica</name>
    <dbReference type="NCBI Taxonomy" id="30212"/>
    <lineage>
        <taxon>Eukaryota</taxon>
        <taxon>Metazoa</taxon>
        <taxon>Ecdysozoa</taxon>
        <taxon>Arthropoda</taxon>
        <taxon>Hexapoda</taxon>
        <taxon>Insecta</taxon>
        <taxon>Pterygota</taxon>
        <taxon>Neoptera</taxon>
        <taxon>Endopterygota</taxon>
        <taxon>Hymenoptera</taxon>
        <taxon>Apocrita</taxon>
        <taxon>Aculeata</taxon>
        <taxon>Vespoidea</taxon>
        <taxon>Vespidae</taxon>
        <taxon>Vespinae</taxon>
        <taxon>Vespula</taxon>
    </lineage>
</organism>
<evidence type="ECO:0000256" key="9">
    <source>
        <dbReference type="RuleBase" id="RU003732"/>
    </source>
</evidence>
<name>A0A834MRW6_VESGE</name>
<keyword evidence="4 9" id="KW-0812">Transmembrane</keyword>
<feature type="binding site" evidence="8">
    <location>
        <position position="68"/>
    </location>
    <ligand>
        <name>Na(+)</name>
        <dbReference type="ChEBI" id="CHEBI:29101"/>
        <label>1</label>
    </ligand>
</feature>
<dbReference type="SUPFAM" id="SSF161070">
    <property type="entry name" value="SNF-like"/>
    <property type="match status" value="1"/>
</dbReference>
<dbReference type="EMBL" id="JACSDZ010000019">
    <property type="protein sequence ID" value="KAF7383102.1"/>
    <property type="molecule type" value="Genomic_DNA"/>
</dbReference>
<feature type="transmembrane region" description="Helical" evidence="11">
    <location>
        <begin position="291"/>
        <end position="308"/>
    </location>
</feature>
<feature type="binding site" evidence="8">
    <location>
        <position position="438"/>
    </location>
    <ligand>
        <name>Na(+)</name>
        <dbReference type="ChEBI" id="CHEBI:29101"/>
        <label>1</label>
    </ligand>
</feature>
<comment type="subcellular location">
    <subcellularLocation>
        <location evidence="1">Membrane</location>
        <topology evidence="1">Multi-pass membrane protein</topology>
    </subcellularLocation>
</comment>
<keyword evidence="13" id="KW-1185">Reference proteome</keyword>
<dbReference type="Proteomes" id="UP000617340">
    <property type="component" value="Unassembled WGS sequence"/>
</dbReference>
<keyword evidence="7 11" id="KW-0472">Membrane</keyword>
<feature type="transmembrane region" description="Helical" evidence="11">
    <location>
        <begin position="542"/>
        <end position="565"/>
    </location>
</feature>
<evidence type="ECO:0000256" key="10">
    <source>
        <dbReference type="SAM" id="MobiDB-lite"/>
    </source>
</evidence>
<feature type="transmembrane region" description="Helical" evidence="11">
    <location>
        <begin position="498"/>
        <end position="521"/>
    </location>
</feature>
<accession>A0A834MRW6</accession>
<feature type="transmembrane region" description="Helical" evidence="11">
    <location>
        <begin position="320"/>
        <end position="341"/>
    </location>
</feature>
<proteinExistence type="inferred from homology"/>
<evidence type="ECO:0000256" key="3">
    <source>
        <dbReference type="ARBA" id="ARBA00022448"/>
    </source>
</evidence>
<keyword evidence="8" id="KW-0915">Sodium</keyword>
<feature type="transmembrane region" description="Helical" evidence="11">
    <location>
        <begin position="244"/>
        <end position="271"/>
    </location>
</feature>
<feature type="transmembrane region" description="Helical" evidence="11">
    <location>
        <begin position="430"/>
        <end position="455"/>
    </location>
</feature>
<dbReference type="InterPro" id="IPR037272">
    <property type="entry name" value="SNS_sf"/>
</dbReference>
<feature type="region of interest" description="Disordered" evidence="10">
    <location>
        <begin position="654"/>
        <end position="675"/>
    </location>
</feature>
<keyword evidence="6 11" id="KW-1133">Transmembrane helix</keyword>
<feature type="binding site" evidence="8">
    <location>
        <position position="294"/>
    </location>
    <ligand>
        <name>Na(+)</name>
        <dbReference type="ChEBI" id="CHEBI:29101"/>
        <label>1</label>
    </ligand>
</feature>
<keyword evidence="3 9" id="KW-0813">Transport</keyword>
<dbReference type="CDD" id="cd10332">
    <property type="entry name" value="SLC6sbd-B0AT-like"/>
    <property type="match status" value="1"/>
</dbReference>
<dbReference type="Pfam" id="PF00209">
    <property type="entry name" value="SNF"/>
    <property type="match status" value="1"/>
</dbReference>
<evidence type="ECO:0000256" key="11">
    <source>
        <dbReference type="SAM" id="Phobius"/>
    </source>
</evidence>
<sequence length="694" mass="77344">MVVKSESTRNGHELAPLNDDRQPPHNVTIVVSGNQNASAVNPEPRTEDNRAAWSGKMQFFLSIIGYSVGLGNIWRFPYLCQQNGGGAFLIPFFVMLILEGVPLFLIELGLGQRMRQGALGVWNTIHPWLGGIGIASCIVTFFVALYYNVIITWCFFYLFNSLEAPLPWAKCPEVDEIPVEECVKSSETAYFWYRTTLDAAPSIEDGQSLKWWIVLCLLLSWIVVFFIVMKGIQSSGKVVYFTSMFPYLVLTIFFVRGITLKGASAGLAHMYTPKVEKLLEPTVWLDAATQVFYSFGLAFGSLIAFGSYNTPDNNCVRDVILVSVCNAFTAIYASVVIFAILGFKAMSNVDKCLESNKISLIKNGLLFENSTTDDYENVVNTFNSLTTNLTLDRCSMSEQLNNAAEGTGLAFIIFTQAIVELPGAPFWSCIFFLMLLALGLGSQIGIMEGMLCVIFDIDLFKRIKKQYITGVVCIVCFFVGLIFCTGAGEYWLKMFDSFAGTIGLVMVALMEMISVIFVYGHEKFTKDIEEMTGYRPGIYWQVTWRFLAPIIMVGILISSIASMFIKKPEYSAWNATLGIAVSTAYPGWVLAIAACIIVAGIAPIPIVFLLRVFQCVKLDVDIHQGSIRRIDTTVSTKEMMGDVDLDEYHDRLEDFPEEDEDVNSDDDNNSAPPITKMVPNKLQGRAFKMEAMEF</sequence>
<evidence type="ECO:0000256" key="5">
    <source>
        <dbReference type="ARBA" id="ARBA00022847"/>
    </source>
</evidence>
<dbReference type="GO" id="GO:0015187">
    <property type="term" value="F:glycine transmembrane transporter activity"/>
    <property type="evidence" value="ECO:0007669"/>
    <property type="project" value="TreeGrafter"/>
</dbReference>
<feature type="region of interest" description="Disordered" evidence="10">
    <location>
        <begin position="1"/>
        <end position="24"/>
    </location>
</feature>